<evidence type="ECO:0000256" key="1">
    <source>
        <dbReference type="SAM" id="MobiDB-lite"/>
    </source>
</evidence>
<comment type="caution">
    <text evidence="2">The sequence shown here is derived from an EMBL/GenBank/DDBJ whole genome shotgun (WGS) entry which is preliminary data.</text>
</comment>
<proteinExistence type="predicted"/>
<evidence type="ECO:0000313" key="3">
    <source>
        <dbReference type="Proteomes" id="UP001222027"/>
    </source>
</evidence>
<feature type="compositionally biased region" description="Basic and acidic residues" evidence="1">
    <location>
        <begin position="189"/>
        <end position="204"/>
    </location>
</feature>
<gene>
    <name evidence="2" type="ORF">OPV22_021724</name>
</gene>
<name>A0AAV8QR93_ENSVE</name>
<keyword evidence="3" id="KW-1185">Reference proteome</keyword>
<feature type="region of interest" description="Disordered" evidence="1">
    <location>
        <begin position="184"/>
        <end position="207"/>
    </location>
</feature>
<dbReference type="AlphaFoldDB" id="A0AAV8QR93"/>
<evidence type="ECO:0000313" key="2">
    <source>
        <dbReference type="EMBL" id="KAJ8477997.1"/>
    </source>
</evidence>
<sequence length="232" mass="26294">MKPLKIEEMVAKKLALWHTTTFRPIITHDDLEPIMASAGFVPLPVAAAPPSSPQGAQQTPLVWREYASRSEAACRGRWRGRGRGRGRRSLVAPPRPRLPYPRIDGLHLMAYKAFLLALEFYLGPTFVPNLFHVRTMSLTRVHDRVFERAYRPMKDCEMDEEGIVVYREGTLDCTTRMVCSQYSSDDIDDSRSCTDNSTEKKRDCDDDVDNAADLSCLVPLKDLFPSRDKSTS</sequence>
<organism evidence="2 3">
    <name type="scientific">Ensete ventricosum</name>
    <name type="common">Abyssinian banana</name>
    <name type="synonym">Musa ensete</name>
    <dbReference type="NCBI Taxonomy" id="4639"/>
    <lineage>
        <taxon>Eukaryota</taxon>
        <taxon>Viridiplantae</taxon>
        <taxon>Streptophyta</taxon>
        <taxon>Embryophyta</taxon>
        <taxon>Tracheophyta</taxon>
        <taxon>Spermatophyta</taxon>
        <taxon>Magnoliopsida</taxon>
        <taxon>Liliopsida</taxon>
        <taxon>Zingiberales</taxon>
        <taxon>Musaceae</taxon>
        <taxon>Ensete</taxon>
    </lineage>
</organism>
<accession>A0AAV8QR93</accession>
<protein>
    <submittedName>
        <fullName evidence="2">Uncharacterized protein</fullName>
    </submittedName>
</protein>
<dbReference type="EMBL" id="JAQQAF010000006">
    <property type="protein sequence ID" value="KAJ8477997.1"/>
    <property type="molecule type" value="Genomic_DNA"/>
</dbReference>
<dbReference type="Proteomes" id="UP001222027">
    <property type="component" value="Unassembled WGS sequence"/>
</dbReference>
<reference evidence="2 3" key="1">
    <citation type="submission" date="2022-12" db="EMBL/GenBank/DDBJ databases">
        <title>Chromosome-scale assembly of the Ensete ventricosum genome.</title>
        <authorList>
            <person name="Dussert Y."/>
            <person name="Stocks J."/>
            <person name="Wendawek A."/>
            <person name="Woldeyes F."/>
            <person name="Nichols R.A."/>
            <person name="Borrell J.S."/>
        </authorList>
    </citation>
    <scope>NUCLEOTIDE SEQUENCE [LARGE SCALE GENOMIC DNA]</scope>
    <source>
        <strain evidence="3">cv. Maze</strain>
        <tissue evidence="2">Seeds</tissue>
    </source>
</reference>